<dbReference type="AlphaFoldDB" id="A0A087V0P9"/>
<evidence type="ECO:0000256" key="1">
    <source>
        <dbReference type="SAM" id="MobiDB-lite"/>
    </source>
</evidence>
<feature type="non-terminal residue" evidence="2">
    <location>
        <position position="359"/>
    </location>
</feature>
<evidence type="ECO:0000313" key="2">
    <source>
        <dbReference type="EMBL" id="KFM83188.1"/>
    </source>
</evidence>
<name>A0A087V0P9_STEMI</name>
<feature type="compositionally biased region" description="Low complexity" evidence="1">
    <location>
        <begin position="172"/>
        <end position="184"/>
    </location>
</feature>
<feature type="region of interest" description="Disordered" evidence="1">
    <location>
        <begin position="172"/>
        <end position="191"/>
    </location>
</feature>
<feature type="region of interest" description="Disordered" evidence="1">
    <location>
        <begin position="252"/>
        <end position="281"/>
    </location>
</feature>
<evidence type="ECO:0000313" key="3">
    <source>
        <dbReference type="Proteomes" id="UP000054359"/>
    </source>
</evidence>
<proteinExistence type="predicted"/>
<gene>
    <name evidence="2" type="ORF">X975_12613</name>
</gene>
<protein>
    <submittedName>
        <fullName evidence="2">Uncharacterized protein</fullName>
    </submittedName>
</protein>
<reference evidence="2 3" key="1">
    <citation type="submission" date="2013-11" db="EMBL/GenBank/DDBJ databases">
        <title>Genome sequencing of Stegodyphus mimosarum.</title>
        <authorList>
            <person name="Bechsgaard J."/>
        </authorList>
    </citation>
    <scope>NUCLEOTIDE SEQUENCE [LARGE SCALE GENOMIC DNA]</scope>
</reference>
<feature type="compositionally biased region" description="Basic and acidic residues" evidence="1">
    <location>
        <begin position="252"/>
        <end position="264"/>
    </location>
</feature>
<dbReference type="EMBL" id="KL813988">
    <property type="protein sequence ID" value="KFM83188.1"/>
    <property type="molecule type" value="Genomic_DNA"/>
</dbReference>
<accession>A0A087V0P9</accession>
<feature type="compositionally biased region" description="Polar residues" evidence="1">
    <location>
        <begin position="265"/>
        <end position="281"/>
    </location>
</feature>
<dbReference type="Proteomes" id="UP000054359">
    <property type="component" value="Unassembled WGS sequence"/>
</dbReference>
<organism evidence="2 3">
    <name type="scientific">Stegodyphus mimosarum</name>
    <name type="common">African social velvet spider</name>
    <dbReference type="NCBI Taxonomy" id="407821"/>
    <lineage>
        <taxon>Eukaryota</taxon>
        <taxon>Metazoa</taxon>
        <taxon>Ecdysozoa</taxon>
        <taxon>Arthropoda</taxon>
        <taxon>Chelicerata</taxon>
        <taxon>Arachnida</taxon>
        <taxon>Araneae</taxon>
        <taxon>Araneomorphae</taxon>
        <taxon>Entelegynae</taxon>
        <taxon>Eresoidea</taxon>
        <taxon>Eresidae</taxon>
        <taxon>Stegodyphus</taxon>
    </lineage>
</organism>
<keyword evidence="3" id="KW-1185">Reference proteome</keyword>
<sequence>MNTSAHNFESYPRSVDAIVLPNLGEAYNSLDYIRGVSAVIGTDHIHSIIETVNSVKIVLKNEEYVNWLIENGILVKGRFVSVDYAIPPGTEIILIDDDSSISNNEIMQELSKYCWIKSPIIHVTEFKEVEYSHIKNGKRKVYVEFAPGRELPSELKLMHNGTYHQIRVIVNENSETNSKTSSNNPVNRDDASSHIVLVKQEIVEVETPEETPMDEYLNITYSDGISPAQTSVCQIQDYVSCAAVPTDAKYRPERMAKRPQRTDSKNNQMLGQSGSNPIFSDNSSFDDKVQNFLKTVRFRRNVKELADRAVTQGDFQSLSHLLSELEKYSCHSDQATSMRINRIMQKLLDTEDEFATKNQ</sequence>